<dbReference type="GO" id="GO:0016811">
    <property type="term" value="F:hydrolase activity, acting on carbon-nitrogen (but not peptide) bonds, in linear amides"/>
    <property type="evidence" value="ECO:0007669"/>
    <property type="project" value="TreeGrafter"/>
</dbReference>
<dbReference type="GO" id="GO:0016137">
    <property type="term" value="P:glycoside metabolic process"/>
    <property type="evidence" value="ECO:0007669"/>
    <property type="project" value="UniProtKB-ARBA"/>
</dbReference>
<name>A0A1R1L7A3_9MICC</name>
<evidence type="ECO:0000256" key="3">
    <source>
        <dbReference type="SAM" id="Phobius"/>
    </source>
</evidence>
<evidence type="ECO:0000256" key="1">
    <source>
        <dbReference type="ARBA" id="ARBA00022833"/>
    </source>
</evidence>
<proteinExistence type="predicted"/>
<feature type="region of interest" description="Disordered" evidence="2">
    <location>
        <begin position="117"/>
        <end position="139"/>
    </location>
</feature>
<organism evidence="4 5">
    <name type="scientific">Tersicoccus phoenicis</name>
    <dbReference type="NCBI Taxonomy" id="554083"/>
    <lineage>
        <taxon>Bacteria</taxon>
        <taxon>Bacillati</taxon>
        <taxon>Actinomycetota</taxon>
        <taxon>Actinomycetes</taxon>
        <taxon>Micrococcales</taxon>
        <taxon>Micrococcaceae</taxon>
        <taxon>Tersicoccus</taxon>
    </lineage>
</organism>
<dbReference type="SUPFAM" id="SSF102588">
    <property type="entry name" value="LmbE-like"/>
    <property type="match status" value="1"/>
</dbReference>
<dbReference type="AlphaFoldDB" id="A0A1R1L7A3"/>
<gene>
    <name evidence="4" type="ORF">BKD30_12795</name>
</gene>
<dbReference type="InterPro" id="IPR003737">
    <property type="entry name" value="GlcNAc_PI_deacetylase-related"/>
</dbReference>
<dbReference type="EMBL" id="MRDE01000075">
    <property type="protein sequence ID" value="OMH23407.1"/>
    <property type="molecule type" value="Genomic_DNA"/>
</dbReference>
<feature type="transmembrane region" description="Helical" evidence="3">
    <location>
        <begin position="388"/>
        <end position="408"/>
    </location>
</feature>
<sequence length="413" mass="41871">MADLLAGVAAPATVLFVHAHPDDESIATGGTMAALADAGHRVLLLTCTRGELGEVIPADLRHLQVGLPESVDDGAALAQLRLTELATATRVLGVHSGFLLGTAPALDPGAPPRAYRDSGMSWGEDGRAQPAPEVSTDSFTQQPLEAAAADLAALLRVIRPDVVITYDDDGGYGHPDHVRAHQVTVAALRQIDGEFPVRAWVTAGDVGSSTGRLVEVTGDADAKRAAIAAHGTQTVVEGGRFALSNGIWQDVSPVERFREITPAGAGGAGAVSAAGGPGGAGATPRPARWLAGVAAVVVGLLVCWLGTVLHGHVGYAGTTPLPWGALLAVVLCASAATAVGLWTRAVWAAAVTGAVAFTGNWLLAGGGSVPLIVTQTARPTGVALAGNVWLYGAGVATVVAVLLTARGLRRSHR</sequence>
<dbReference type="Proteomes" id="UP000187085">
    <property type="component" value="Unassembled WGS sequence"/>
</dbReference>
<keyword evidence="5" id="KW-1185">Reference proteome</keyword>
<protein>
    <recommendedName>
        <fullName evidence="6">1D-myo-inositol 2-acetamido-2-deoxy-alpha-D-glucopyranoside deacetylase</fullName>
    </recommendedName>
</protein>
<keyword evidence="3" id="KW-0812">Transmembrane</keyword>
<feature type="transmembrane region" description="Helical" evidence="3">
    <location>
        <begin position="321"/>
        <end position="342"/>
    </location>
</feature>
<evidence type="ECO:0000256" key="2">
    <source>
        <dbReference type="SAM" id="MobiDB-lite"/>
    </source>
</evidence>
<accession>A0A1R1L7A3</accession>
<evidence type="ECO:0000313" key="5">
    <source>
        <dbReference type="Proteomes" id="UP000187085"/>
    </source>
</evidence>
<dbReference type="InterPro" id="IPR024078">
    <property type="entry name" value="LmbE-like_dom_sf"/>
</dbReference>
<keyword evidence="3" id="KW-1133">Transmembrane helix</keyword>
<dbReference type="PANTHER" id="PTHR12993">
    <property type="entry name" value="N-ACETYLGLUCOSAMINYL-PHOSPHATIDYLINOSITOL DE-N-ACETYLASE-RELATED"/>
    <property type="match status" value="1"/>
</dbReference>
<comment type="caution">
    <text evidence="4">The sequence shown here is derived from an EMBL/GenBank/DDBJ whole genome shotgun (WGS) entry which is preliminary data.</text>
</comment>
<feature type="transmembrane region" description="Helical" evidence="3">
    <location>
        <begin position="289"/>
        <end position="309"/>
    </location>
</feature>
<evidence type="ECO:0000313" key="4">
    <source>
        <dbReference type="EMBL" id="OMH23407.1"/>
    </source>
</evidence>
<evidence type="ECO:0008006" key="6">
    <source>
        <dbReference type="Google" id="ProtNLM"/>
    </source>
</evidence>
<dbReference type="Pfam" id="PF02585">
    <property type="entry name" value="PIG-L"/>
    <property type="match status" value="1"/>
</dbReference>
<keyword evidence="1" id="KW-0862">Zinc</keyword>
<dbReference type="STRING" id="554083.BKD30_12795"/>
<dbReference type="PANTHER" id="PTHR12993:SF26">
    <property type="entry name" value="1D-MYO-INOSITOL 2-ACETAMIDO-2-DEOXY-ALPHA-D-GLUCOPYRANOSIDE DEACETYLASE"/>
    <property type="match status" value="1"/>
</dbReference>
<reference evidence="4 5" key="1">
    <citation type="submission" date="2016-12" db="EMBL/GenBank/DDBJ databases">
        <title>Draft genome of Tersicoccus phoenicis 1P05MA.</title>
        <authorList>
            <person name="Nakajima Y."/>
            <person name="Yoshizawa S."/>
            <person name="Nakamura K."/>
            <person name="Ogura Y."/>
            <person name="Hayashi T."/>
            <person name="Kogure K."/>
        </authorList>
    </citation>
    <scope>NUCLEOTIDE SEQUENCE [LARGE SCALE GENOMIC DNA]</scope>
    <source>
        <strain evidence="4 5">1p05MA</strain>
    </source>
</reference>
<keyword evidence="3" id="KW-0472">Membrane</keyword>
<dbReference type="Gene3D" id="3.40.50.10320">
    <property type="entry name" value="LmbE-like"/>
    <property type="match status" value="1"/>
</dbReference>